<feature type="compositionally biased region" description="Basic and acidic residues" evidence="1">
    <location>
        <begin position="554"/>
        <end position="567"/>
    </location>
</feature>
<proteinExistence type="predicted"/>
<feature type="compositionally biased region" description="Polar residues" evidence="1">
    <location>
        <begin position="931"/>
        <end position="942"/>
    </location>
</feature>
<feature type="region of interest" description="Disordered" evidence="1">
    <location>
        <begin position="652"/>
        <end position="782"/>
    </location>
</feature>
<dbReference type="AlphaFoldDB" id="A0AAN6H972"/>
<organism evidence="2 3">
    <name type="scientific">Friedmanniomyces endolithicus</name>
    <dbReference type="NCBI Taxonomy" id="329885"/>
    <lineage>
        <taxon>Eukaryota</taxon>
        <taxon>Fungi</taxon>
        <taxon>Dikarya</taxon>
        <taxon>Ascomycota</taxon>
        <taxon>Pezizomycotina</taxon>
        <taxon>Dothideomycetes</taxon>
        <taxon>Dothideomycetidae</taxon>
        <taxon>Mycosphaerellales</taxon>
        <taxon>Teratosphaeriaceae</taxon>
        <taxon>Friedmanniomyces</taxon>
    </lineage>
</organism>
<sequence length="1050" mass="114605">MSGSIERYSKVSQLTGPPKALEVTAQLADALAPRCSITTMHDGASTTDTSPYSTTVCDYWREYIVAPTASILNSGHPDSALLSESGTSRLQFAPPQNGSDPIDTRPPPGNNNGNGDHAIPQQQQASHHVSSAGPPLPPPPPHHGLGQMYPFDPLRRRSLGGGAGNTPQYVGGQYRLQHLIHERRHWTDADTQAGPHELPPPPSFPTRNMPPPSPPQMPPPAASAHLASAPRGPPIASPFAGVRDLPGFAQHRPGNGMTITSILGGGSERSINSSPRKMPSIVGNGLERAINSSPNIAGAGLSSSIHAMRPPSPGRARATSMREAVGRREQSPPRGGIFGEPRAQSAFHERTGLDARGREAFASPGAQFQRESPHSFRAFRPDQQESRQIPNGPIILGRPSSQPVELVTARDVDDTIMRRETPPSGQFGGFRHFGEPLRPERVPRHDAHPFPGSVTSQPREVFGSPRMDRDIRYTPGRFQPGPFGTPMREDQAGLFRPVHPQAADAAQESIETQPMHDPRREEPRSSPPVSDLPLYLRGRNSFADRPMTFEEHQRMEAMQRDDQRKGSDGSAARSMPGISPELNRKGRDSPLPQAVQGAQPRFVGLGGNNPGIKMEFGRMFSGLGSGVGSATPVAGQSANVMTTPFRLSPARQYGESEDVPPAQAAFDMTKTGSRARGGRRNGRRSRDEEAIDGDGRMTPDLQRGNKRAKAAHPGHHHHHLLHSHHHHHHHPEAEVQNGSFNMLRFPPNPTPAVAPSHHHHHHTTHAHPAHHHHHHPPKEAVGPRKIATTVVSKALFESVASKPRKHLGSQLYSTEVSQTSNADTTLDAQIKFASKMKPIPLFEGKENCTYTVRVPRFYLASTQHNEPGALEETCKRRQLWGSDVYTDDSDVIAAAVHSGWIKGDFGKLNNDLRDLCDNDSEDEHLHPQPNDPTAETPLTLTSLPAKPAKPPANHDMHITLLLLPALQSYASTMHHHIRSREWGRLHDGMSFAIHRIDFVDEGVSNRYLERGISARKQRMAVEEARRRREAAAGLLMFAHGSGNGVVRVGA</sequence>
<dbReference type="Gene3D" id="2.170.130.20">
    <property type="entry name" value="LCCL-like domain"/>
    <property type="match status" value="1"/>
</dbReference>
<feature type="region of interest" description="Disordered" evidence="1">
    <location>
        <begin position="500"/>
        <end position="535"/>
    </location>
</feature>
<feature type="compositionally biased region" description="Basic and acidic residues" evidence="1">
    <location>
        <begin position="684"/>
        <end position="697"/>
    </location>
</feature>
<evidence type="ECO:0000313" key="3">
    <source>
        <dbReference type="Proteomes" id="UP001175353"/>
    </source>
</evidence>
<dbReference type="Pfam" id="PF08642">
    <property type="entry name" value="Rxt3"/>
    <property type="match status" value="1"/>
</dbReference>
<comment type="caution">
    <text evidence="2">The sequence shown here is derived from an EMBL/GenBank/DDBJ whole genome shotgun (WGS) entry which is preliminary data.</text>
</comment>
<feature type="region of interest" description="Disordered" evidence="1">
    <location>
        <begin position="89"/>
        <end position="170"/>
    </location>
</feature>
<feature type="compositionally biased region" description="Basic and acidic residues" evidence="1">
    <location>
        <begin position="514"/>
        <end position="524"/>
    </location>
</feature>
<feature type="region of interest" description="Disordered" evidence="1">
    <location>
        <begin position="188"/>
        <end position="234"/>
    </location>
</feature>
<dbReference type="Proteomes" id="UP001175353">
    <property type="component" value="Unassembled WGS sequence"/>
</dbReference>
<feature type="region of interest" description="Disordered" evidence="1">
    <location>
        <begin position="919"/>
        <end position="951"/>
    </location>
</feature>
<feature type="compositionally biased region" description="Basic residues" evidence="1">
    <location>
        <begin position="704"/>
        <end position="730"/>
    </location>
</feature>
<feature type="compositionally biased region" description="Pro residues" evidence="1">
    <location>
        <begin position="197"/>
        <end position="221"/>
    </location>
</feature>
<feature type="compositionally biased region" description="Basic residues" evidence="1">
    <location>
        <begin position="756"/>
        <end position="776"/>
    </location>
</feature>
<evidence type="ECO:0008006" key="4">
    <source>
        <dbReference type="Google" id="ProtNLM"/>
    </source>
</evidence>
<dbReference type="InterPro" id="IPR013951">
    <property type="entry name" value="Rxt3"/>
</dbReference>
<feature type="compositionally biased region" description="Polar residues" evidence="1">
    <location>
        <begin position="89"/>
        <end position="99"/>
    </location>
</feature>
<evidence type="ECO:0000313" key="2">
    <source>
        <dbReference type="EMBL" id="KAK0960069.1"/>
    </source>
</evidence>
<reference evidence="2" key="1">
    <citation type="submission" date="2023-06" db="EMBL/GenBank/DDBJ databases">
        <title>Black Yeasts Isolated from many extreme environments.</title>
        <authorList>
            <person name="Coleine C."/>
            <person name="Stajich J.E."/>
            <person name="Selbmann L."/>
        </authorList>
    </citation>
    <scope>NUCLEOTIDE SEQUENCE</scope>
    <source>
        <strain evidence="2">CCFEE 5200</strain>
    </source>
</reference>
<dbReference type="InterPro" id="IPR036609">
    <property type="entry name" value="LCCL_sf"/>
</dbReference>
<keyword evidence="3" id="KW-1185">Reference proteome</keyword>
<gene>
    <name evidence="2" type="ORF">LTR91_020538</name>
</gene>
<feature type="region of interest" description="Disordered" evidence="1">
    <location>
        <begin position="448"/>
        <end position="483"/>
    </location>
</feature>
<name>A0AAN6H972_9PEZI</name>
<protein>
    <recommendedName>
        <fullName evidence="4">Rxt3-domain-containing protein</fullName>
    </recommendedName>
</protein>
<dbReference type="SUPFAM" id="SSF69848">
    <property type="entry name" value="LCCL domain"/>
    <property type="match status" value="1"/>
</dbReference>
<accession>A0AAN6H972</accession>
<feature type="region of interest" description="Disordered" evidence="1">
    <location>
        <begin position="302"/>
        <end position="342"/>
    </location>
</feature>
<feature type="region of interest" description="Disordered" evidence="1">
    <location>
        <begin position="378"/>
        <end position="399"/>
    </location>
</feature>
<feature type="region of interest" description="Disordered" evidence="1">
    <location>
        <begin position="554"/>
        <end position="603"/>
    </location>
</feature>
<dbReference type="EMBL" id="JAUJLE010000339">
    <property type="protein sequence ID" value="KAK0960069.1"/>
    <property type="molecule type" value="Genomic_DNA"/>
</dbReference>
<evidence type="ECO:0000256" key="1">
    <source>
        <dbReference type="SAM" id="MobiDB-lite"/>
    </source>
</evidence>